<sequence>MTGVLCVWVTDMPSAAEQWYEDEYIPQMMSRYSTRVLLGDYIGTPLDEELNGVATRDADWKSFAVYEVEDVQTASDATYDASNQPLTADHPMQGSRFDVRPYEELKRWQNDAEWNGDGADVASILFWEWQPHEGCEKPVLESFEHELGPMFAQAPEILRLRWFKIKNAATMNGNSYDTLKTEEQHTYMVFVELDCEDWPWEQLFALNSMPCWIDNFEAQKTVKWQASHYIVKRNYEGENRQQL</sequence>
<evidence type="ECO:0000313" key="2">
    <source>
        <dbReference type="Proteomes" id="UP000193240"/>
    </source>
</evidence>
<protein>
    <submittedName>
        <fullName evidence="1">Uncharacterized protein</fullName>
    </submittedName>
</protein>
<dbReference type="InParanoid" id="A0A1Y2M748"/>
<accession>A0A1Y2M748</accession>
<dbReference type="OMA" id="QASHYIV"/>
<organism evidence="1 2">
    <name type="scientific">Epicoccum nigrum</name>
    <name type="common">Soil fungus</name>
    <name type="synonym">Epicoccum purpurascens</name>
    <dbReference type="NCBI Taxonomy" id="105696"/>
    <lineage>
        <taxon>Eukaryota</taxon>
        <taxon>Fungi</taxon>
        <taxon>Dikarya</taxon>
        <taxon>Ascomycota</taxon>
        <taxon>Pezizomycotina</taxon>
        <taxon>Dothideomycetes</taxon>
        <taxon>Pleosporomycetidae</taxon>
        <taxon>Pleosporales</taxon>
        <taxon>Pleosporineae</taxon>
        <taxon>Didymellaceae</taxon>
        <taxon>Epicoccum</taxon>
    </lineage>
</organism>
<evidence type="ECO:0000313" key="1">
    <source>
        <dbReference type="EMBL" id="OSS51944.1"/>
    </source>
</evidence>
<proteinExistence type="predicted"/>
<reference evidence="1 2" key="1">
    <citation type="journal article" date="2017" name="Genome Announc.">
        <title>Genome sequence of the saprophytic ascomycete Epicoccum nigrum ICMP 19927 strain isolated from New Zealand.</title>
        <authorList>
            <person name="Fokin M."/>
            <person name="Fleetwood D."/>
            <person name="Weir B.S."/>
            <person name="Villas-Boas S.G."/>
        </authorList>
    </citation>
    <scope>NUCLEOTIDE SEQUENCE [LARGE SCALE GENOMIC DNA]</scope>
    <source>
        <strain evidence="1 2">ICMP 19927</strain>
    </source>
</reference>
<gene>
    <name evidence="1" type="ORF">B5807_03633</name>
</gene>
<dbReference type="AlphaFoldDB" id="A0A1Y2M748"/>
<keyword evidence="2" id="KW-1185">Reference proteome</keyword>
<name>A0A1Y2M748_EPING</name>
<dbReference type="Proteomes" id="UP000193240">
    <property type="component" value="Unassembled WGS sequence"/>
</dbReference>
<dbReference type="EMBL" id="KZ107840">
    <property type="protein sequence ID" value="OSS51944.1"/>
    <property type="molecule type" value="Genomic_DNA"/>
</dbReference>